<dbReference type="GO" id="GO:1901678">
    <property type="term" value="P:iron coordination entity transport"/>
    <property type="evidence" value="ECO:0007669"/>
    <property type="project" value="UniProtKB-ARBA"/>
</dbReference>
<dbReference type="PROSITE" id="PS51257">
    <property type="entry name" value="PROKAR_LIPOPROTEIN"/>
    <property type="match status" value="1"/>
</dbReference>
<reference evidence="8" key="1">
    <citation type="submission" date="2014-08" db="EMBL/GenBank/DDBJ databases">
        <title>Comparative genomics of the Paenibacillus odorifer group.</title>
        <authorList>
            <person name="den Bakker H.C."/>
            <person name="Tsai Y.-C.Y.-C."/>
            <person name="Martin N."/>
            <person name="Korlach J."/>
            <person name="Wiedmann M."/>
        </authorList>
    </citation>
    <scope>NUCLEOTIDE SEQUENCE [LARGE SCALE GENOMIC DNA]</scope>
    <source>
        <strain evidence="8">DSM 13188</strain>
    </source>
</reference>
<feature type="region of interest" description="Disordered" evidence="5">
    <location>
        <begin position="24"/>
        <end position="58"/>
    </location>
</feature>
<dbReference type="Pfam" id="PF01497">
    <property type="entry name" value="Peripla_BP_2"/>
    <property type="match status" value="1"/>
</dbReference>
<evidence type="ECO:0000256" key="1">
    <source>
        <dbReference type="ARBA" id="ARBA00004196"/>
    </source>
</evidence>
<protein>
    <submittedName>
        <fullName evidence="8">ABC transporter substrate-binding protein</fullName>
    </submittedName>
</protein>
<dbReference type="PANTHER" id="PTHR30532:SF26">
    <property type="entry name" value="IRON(3+)-HYDROXAMATE-BINDING PROTEIN FHUD"/>
    <property type="match status" value="1"/>
</dbReference>
<dbReference type="PROSITE" id="PS50983">
    <property type="entry name" value="FE_B12_PBP"/>
    <property type="match status" value="1"/>
</dbReference>
<feature type="signal peptide" evidence="6">
    <location>
        <begin position="1"/>
        <end position="23"/>
    </location>
</feature>
<accession>A0A089LC41</accession>
<evidence type="ECO:0000256" key="4">
    <source>
        <dbReference type="ARBA" id="ARBA00022729"/>
    </source>
</evidence>
<dbReference type="InterPro" id="IPR051313">
    <property type="entry name" value="Bact_iron-sidero_bind"/>
</dbReference>
<organism evidence="8 9">
    <name type="scientific">Paenibacillus borealis</name>
    <dbReference type="NCBI Taxonomy" id="160799"/>
    <lineage>
        <taxon>Bacteria</taxon>
        <taxon>Bacillati</taxon>
        <taxon>Bacillota</taxon>
        <taxon>Bacilli</taxon>
        <taxon>Bacillales</taxon>
        <taxon>Paenibacillaceae</taxon>
        <taxon>Paenibacillus</taxon>
    </lineage>
</organism>
<feature type="domain" description="Fe/B12 periplasmic-binding" evidence="7">
    <location>
        <begin position="73"/>
        <end position="324"/>
    </location>
</feature>
<evidence type="ECO:0000313" key="9">
    <source>
        <dbReference type="Proteomes" id="UP000029518"/>
    </source>
</evidence>
<name>A0A089LC41_PAEBO</name>
<dbReference type="CDD" id="cd01138">
    <property type="entry name" value="FeuA"/>
    <property type="match status" value="1"/>
</dbReference>
<dbReference type="InterPro" id="IPR002491">
    <property type="entry name" value="ABC_transptr_periplasmic_BD"/>
</dbReference>
<keyword evidence="4 6" id="KW-0732">Signal</keyword>
<dbReference type="EMBL" id="CP009285">
    <property type="protein sequence ID" value="AIQ58372.1"/>
    <property type="molecule type" value="Genomic_DNA"/>
</dbReference>
<comment type="subcellular location">
    <subcellularLocation>
        <location evidence="1">Cell envelope</location>
    </subcellularLocation>
</comment>
<dbReference type="HOGENOM" id="CLU_038034_0_1_9"/>
<evidence type="ECO:0000256" key="2">
    <source>
        <dbReference type="ARBA" id="ARBA00008814"/>
    </source>
</evidence>
<evidence type="ECO:0000259" key="7">
    <source>
        <dbReference type="PROSITE" id="PS50983"/>
    </source>
</evidence>
<feature type="chain" id="PRO_5001846231" evidence="6">
    <location>
        <begin position="24"/>
        <end position="324"/>
    </location>
</feature>
<dbReference type="Gene3D" id="3.40.50.1980">
    <property type="entry name" value="Nitrogenase molybdenum iron protein domain"/>
    <property type="match status" value="2"/>
</dbReference>
<evidence type="ECO:0000256" key="6">
    <source>
        <dbReference type="SAM" id="SignalP"/>
    </source>
</evidence>
<dbReference type="GO" id="GO:0030288">
    <property type="term" value="C:outer membrane-bounded periplasmic space"/>
    <property type="evidence" value="ECO:0007669"/>
    <property type="project" value="TreeGrafter"/>
</dbReference>
<dbReference type="SUPFAM" id="SSF53807">
    <property type="entry name" value="Helical backbone' metal receptor"/>
    <property type="match status" value="1"/>
</dbReference>
<keyword evidence="3" id="KW-0813">Transport</keyword>
<dbReference type="AlphaFoldDB" id="A0A089LC41"/>
<dbReference type="PANTHER" id="PTHR30532">
    <property type="entry name" value="IRON III DICITRATE-BINDING PERIPLASMIC PROTEIN"/>
    <property type="match status" value="1"/>
</dbReference>
<evidence type="ECO:0000313" key="8">
    <source>
        <dbReference type="EMBL" id="AIQ58372.1"/>
    </source>
</evidence>
<comment type="similarity">
    <text evidence="2">Belongs to the bacterial solute-binding protein 8 family.</text>
</comment>
<evidence type="ECO:0000256" key="5">
    <source>
        <dbReference type="SAM" id="MobiDB-lite"/>
    </source>
</evidence>
<dbReference type="OrthoDB" id="2241086at2"/>
<evidence type="ECO:0000256" key="3">
    <source>
        <dbReference type="ARBA" id="ARBA00022448"/>
    </source>
</evidence>
<sequence>MKKLLLPLLILTLLLLSACGNNASNNSSSSNTAAATSTPAPEASATASADNSSTDTITYESETGPIEVPANPQRVVVLAGYAGNLLALDIPLAGVDSYIKANPNFQDQLKDVAEVSEENVESILNLKPDLIIASSDTKNLDKMKQIAPVVTYTYNKVDYLTQILEIGKAVNQEQKAADWIADFKARAQAAGEEIKAKIGADSTISVIEGDSKNLYTFGSAWGRGTEIIYQAMGLKMPDKVKEMTAKDGYFNLSLEILPDYMGDYVIYSKDPAGDASFQETSTYKDIPAVKSNHVYEIDATSFYFNDALSLDYQLDFITKSLLGN</sequence>
<keyword evidence="9" id="KW-1185">Reference proteome</keyword>
<dbReference type="KEGG" id="pbd:PBOR_16585"/>
<dbReference type="RefSeq" id="WP_042213220.1">
    <property type="nucleotide sequence ID" value="NZ_CP009285.1"/>
</dbReference>
<gene>
    <name evidence="8" type="ORF">PBOR_16585</name>
</gene>
<proteinExistence type="inferred from homology"/>
<dbReference type="Proteomes" id="UP000029518">
    <property type="component" value="Chromosome"/>
</dbReference>